<reference evidence="1" key="1">
    <citation type="submission" date="2020-04" db="EMBL/GenBank/DDBJ databases">
        <authorList>
            <person name="Chiriac C."/>
            <person name="Salcher M."/>
            <person name="Ghai R."/>
            <person name="Kavagutti S V."/>
        </authorList>
    </citation>
    <scope>NUCLEOTIDE SEQUENCE</scope>
</reference>
<proteinExistence type="predicted"/>
<organism evidence="1">
    <name type="scientific">uncultured Caudovirales phage</name>
    <dbReference type="NCBI Taxonomy" id="2100421"/>
    <lineage>
        <taxon>Viruses</taxon>
        <taxon>Duplodnaviria</taxon>
        <taxon>Heunggongvirae</taxon>
        <taxon>Uroviricota</taxon>
        <taxon>Caudoviricetes</taxon>
        <taxon>Peduoviridae</taxon>
        <taxon>Maltschvirus</taxon>
        <taxon>Maltschvirus maltsch</taxon>
    </lineage>
</organism>
<dbReference type="EMBL" id="LR797244">
    <property type="protein sequence ID" value="CAB4195782.1"/>
    <property type="molecule type" value="Genomic_DNA"/>
</dbReference>
<dbReference type="EMBL" id="LR796812">
    <property type="protein sequence ID" value="CAB4167829.1"/>
    <property type="molecule type" value="Genomic_DNA"/>
</dbReference>
<dbReference type="EMBL" id="LR797513">
    <property type="protein sequence ID" value="CAB4222592.1"/>
    <property type="molecule type" value="Genomic_DNA"/>
</dbReference>
<sequence length="65" mass="6944">MNLHAWEIDYACAAEAFARTGDEDALRADLAGIGIEPHEIDRHVAALVSPPLAREIAALFDGASQ</sequence>
<protein>
    <submittedName>
        <fullName evidence="1">Uncharacterized protein</fullName>
    </submittedName>
</protein>
<name>A0A6J5P7J5_9CAUD</name>
<evidence type="ECO:0000313" key="2">
    <source>
        <dbReference type="EMBL" id="CAB4195782.1"/>
    </source>
</evidence>
<evidence type="ECO:0000313" key="1">
    <source>
        <dbReference type="EMBL" id="CAB4167829.1"/>
    </source>
</evidence>
<evidence type="ECO:0000313" key="3">
    <source>
        <dbReference type="EMBL" id="CAB4222592.1"/>
    </source>
</evidence>
<gene>
    <name evidence="2" type="ORF">UFOVP1293_57</name>
    <name evidence="3" type="ORF">UFOVP1644_75</name>
    <name evidence="1" type="ORF">UFOVP860_54</name>
</gene>
<accession>A0A6J5P7J5</accession>